<organism evidence="7 8">
    <name type="scientific">Candida maltosa (strain Xu316)</name>
    <name type="common">Yeast</name>
    <dbReference type="NCBI Taxonomy" id="1245528"/>
    <lineage>
        <taxon>Eukaryota</taxon>
        <taxon>Fungi</taxon>
        <taxon>Dikarya</taxon>
        <taxon>Ascomycota</taxon>
        <taxon>Saccharomycotina</taxon>
        <taxon>Pichiomycetes</taxon>
        <taxon>Debaryomycetaceae</taxon>
        <taxon>Candida/Lodderomyces clade</taxon>
        <taxon>Candida</taxon>
    </lineage>
</organism>
<feature type="transmembrane region" description="Helical" evidence="6">
    <location>
        <begin position="507"/>
        <end position="528"/>
    </location>
</feature>
<dbReference type="Proteomes" id="UP000011777">
    <property type="component" value="Unassembled WGS sequence"/>
</dbReference>
<evidence type="ECO:0000256" key="3">
    <source>
        <dbReference type="ARBA" id="ARBA00022989"/>
    </source>
</evidence>
<feature type="transmembrane region" description="Helical" evidence="6">
    <location>
        <begin position="534"/>
        <end position="557"/>
    </location>
</feature>
<dbReference type="PANTHER" id="PTHR23502:SF34">
    <property type="entry name" value="PROTEIN HOL1"/>
    <property type="match status" value="1"/>
</dbReference>
<reference evidence="7 8" key="1">
    <citation type="submission" date="2013-02" db="EMBL/GenBank/DDBJ databases">
        <title>Genome sequence of Candida maltosa Xu316, a potential industrial strain for xylitol and ethanol production.</title>
        <authorList>
            <person name="Yu J."/>
            <person name="Wang Q."/>
            <person name="Geng X."/>
            <person name="Bao W."/>
            <person name="He P."/>
            <person name="Cai J."/>
        </authorList>
    </citation>
    <scope>NUCLEOTIDE SEQUENCE [LARGE SCALE GENOMIC DNA]</scope>
    <source>
        <strain evidence="8">Xu316</strain>
    </source>
</reference>
<dbReference type="OMA" id="WGMQNIA"/>
<evidence type="ECO:0000256" key="5">
    <source>
        <dbReference type="SAM" id="MobiDB-lite"/>
    </source>
</evidence>
<dbReference type="GO" id="GO:0000324">
    <property type="term" value="C:fungal-type vacuole"/>
    <property type="evidence" value="ECO:0007669"/>
    <property type="project" value="TreeGrafter"/>
</dbReference>
<dbReference type="EMBL" id="AOGT01000551">
    <property type="protein sequence ID" value="EMG49643.1"/>
    <property type="molecule type" value="Genomic_DNA"/>
</dbReference>
<dbReference type="InterPro" id="IPR036259">
    <property type="entry name" value="MFS_trans_sf"/>
</dbReference>
<feature type="transmembrane region" description="Helical" evidence="6">
    <location>
        <begin position="350"/>
        <end position="371"/>
    </location>
</feature>
<feature type="transmembrane region" description="Helical" evidence="6">
    <location>
        <begin position="238"/>
        <end position="257"/>
    </location>
</feature>
<evidence type="ECO:0000256" key="2">
    <source>
        <dbReference type="ARBA" id="ARBA00022692"/>
    </source>
</evidence>
<feature type="transmembrane region" description="Helical" evidence="6">
    <location>
        <begin position="467"/>
        <end position="486"/>
    </location>
</feature>
<feature type="transmembrane region" description="Helical" evidence="6">
    <location>
        <begin position="205"/>
        <end position="226"/>
    </location>
</feature>
<gene>
    <name evidence="7" type="ORF">G210_5544</name>
</gene>
<dbReference type="eggNOG" id="KOG0255">
    <property type="taxonomic scope" value="Eukaryota"/>
</dbReference>
<feature type="transmembrane region" description="Helical" evidence="6">
    <location>
        <begin position="400"/>
        <end position="421"/>
    </location>
</feature>
<dbReference type="PANTHER" id="PTHR23502">
    <property type="entry name" value="MAJOR FACILITATOR SUPERFAMILY"/>
    <property type="match status" value="1"/>
</dbReference>
<dbReference type="SUPFAM" id="SSF103473">
    <property type="entry name" value="MFS general substrate transporter"/>
    <property type="match status" value="1"/>
</dbReference>
<dbReference type="GO" id="GO:0022857">
    <property type="term" value="F:transmembrane transporter activity"/>
    <property type="evidence" value="ECO:0007669"/>
    <property type="project" value="InterPro"/>
</dbReference>
<dbReference type="GO" id="GO:0005886">
    <property type="term" value="C:plasma membrane"/>
    <property type="evidence" value="ECO:0007669"/>
    <property type="project" value="TreeGrafter"/>
</dbReference>
<protein>
    <submittedName>
        <fullName evidence="7">Ion transporter, putative</fullName>
    </submittedName>
</protein>
<sequence length="580" mass="64606">MNHSKHEETLISSTVPSEYYDENFIPGTTNILTGHITDESSSITTTTSTNQLKRDPKTGHVLIPQPSDSPNDPLNWSPRRKFWQLILLSVITGLTAATSNSAGASQDSLNEMYGISYDAMNTGAGVLFIFIGWSCLVFAPASSLYGRRITYLICLLSGTLGCVWFAVSKRTSDTIWSQAFIGLSESCAEAQVQQSLTDLFFSHSLGTVLTIYISATSIGTFLGPLFSELISEDQSFRWVGWWGAIFSGATLLITLFFCEETVFDRQLYTKVYESKNAPTSSSTDLPDKQDKEDCDDKTNELENVVSKELEVVTDPETSQEVKKPYLKRIALITPAPYLIGYGFKQYLERFIIYFKVFTLPGVWFSGLLWGLQDTYMTFFLTTQDTFFYDPPWNKSNTGVAIMNVATLIGAIIGCVVSGYFSDFHVVWLAKRNNGIMEAEYRLYLLIITLVISPVGLIMFGVGAARNWPWQVIYVGLGFIGFGWGSIGDTSMSYLMDAYPDIVIQGMVGVSIINNTLACIFTFACSYWLDGSGTQNTYIALSVIDFGTIALVFPFLYWGKTFRKKTKKIYVSLVELTRGMG</sequence>
<dbReference type="AlphaFoldDB" id="M3JBY9"/>
<evidence type="ECO:0000256" key="1">
    <source>
        <dbReference type="ARBA" id="ARBA00004141"/>
    </source>
</evidence>
<keyword evidence="3 6" id="KW-1133">Transmembrane helix</keyword>
<feature type="compositionally biased region" description="Basic and acidic residues" evidence="5">
    <location>
        <begin position="285"/>
        <end position="297"/>
    </location>
</feature>
<feature type="region of interest" description="Disordered" evidence="5">
    <location>
        <begin position="276"/>
        <end position="297"/>
    </location>
</feature>
<keyword evidence="8" id="KW-1185">Reference proteome</keyword>
<feature type="region of interest" description="Disordered" evidence="5">
    <location>
        <begin position="41"/>
        <end position="74"/>
    </location>
</feature>
<keyword evidence="2 6" id="KW-0812">Transmembrane</keyword>
<evidence type="ECO:0000256" key="4">
    <source>
        <dbReference type="ARBA" id="ARBA00023136"/>
    </source>
</evidence>
<dbReference type="Pfam" id="PF07690">
    <property type="entry name" value="MFS_1"/>
    <property type="match status" value="1"/>
</dbReference>
<dbReference type="InterPro" id="IPR011701">
    <property type="entry name" value="MFS"/>
</dbReference>
<dbReference type="OrthoDB" id="5215911at2759"/>
<comment type="caution">
    <text evidence="7">The sequence shown here is derived from an EMBL/GenBank/DDBJ whole genome shotgun (WGS) entry which is preliminary data.</text>
</comment>
<evidence type="ECO:0000313" key="8">
    <source>
        <dbReference type="Proteomes" id="UP000011777"/>
    </source>
</evidence>
<comment type="subcellular location">
    <subcellularLocation>
        <location evidence="1">Membrane</location>
        <topology evidence="1">Multi-pass membrane protein</topology>
    </subcellularLocation>
</comment>
<evidence type="ECO:0000256" key="6">
    <source>
        <dbReference type="SAM" id="Phobius"/>
    </source>
</evidence>
<dbReference type="HOGENOM" id="CLU_008455_13_3_1"/>
<proteinExistence type="predicted"/>
<feature type="transmembrane region" description="Helical" evidence="6">
    <location>
        <begin position="122"/>
        <end position="142"/>
    </location>
</feature>
<name>M3JBY9_CANMX</name>
<feature type="transmembrane region" description="Helical" evidence="6">
    <location>
        <begin position="442"/>
        <end position="461"/>
    </location>
</feature>
<accession>M3JBY9</accession>
<evidence type="ECO:0000313" key="7">
    <source>
        <dbReference type="EMBL" id="EMG49643.1"/>
    </source>
</evidence>
<feature type="transmembrane region" description="Helical" evidence="6">
    <location>
        <begin position="149"/>
        <end position="167"/>
    </location>
</feature>
<dbReference type="STRING" id="1245528.M3JBY9"/>
<dbReference type="Gene3D" id="1.20.1250.20">
    <property type="entry name" value="MFS general substrate transporter like domains"/>
    <property type="match status" value="1"/>
</dbReference>
<dbReference type="FunFam" id="1.20.1250.20:FF:000224">
    <property type="entry name" value="MFS transporter, putative"/>
    <property type="match status" value="1"/>
</dbReference>
<keyword evidence="4 6" id="KW-0472">Membrane</keyword>